<evidence type="ECO:0000259" key="1">
    <source>
        <dbReference type="Pfam" id="PF07603"/>
    </source>
</evidence>
<dbReference type="EMBL" id="UINC01000434">
    <property type="protein sequence ID" value="SUZ55233.1"/>
    <property type="molecule type" value="Genomic_DNA"/>
</dbReference>
<dbReference type="Pfam" id="PF07603">
    <property type="entry name" value="Lcl_C"/>
    <property type="match status" value="1"/>
</dbReference>
<gene>
    <name evidence="2" type="ORF">METZ01_LOCUS8087</name>
</gene>
<protein>
    <recommendedName>
        <fullName evidence="1">Lcl C-terminal domain-containing protein</fullName>
    </recommendedName>
</protein>
<dbReference type="AlphaFoldDB" id="A0A381NNX2"/>
<evidence type="ECO:0000313" key="2">
    <source>
        <dbReference type="EMBL" id="SUZ55233.1"/>
    </source>
</evidence>
<organism evidence="2">
    <name type="scientific">marine metagenome</name>
    <dbReference type="NCBI Taxonomy" id="408172"/>
    <lineage>
        <taxon>unclassified sequences</taxon>
        <taxon>metagenomes</taxon>
        <taxon>ecological metagenomes</taxon>
    </lineage>
</organism>
<accession>A0A381NNX2</accession>
<feature type="domain" description="Lcl C-terminal" evidence="1">
    <location>
        <begin position="14"/>
        <end position="139"/>
    </location>
</feature>
<dbReference type="InterPro" id="IPR011460">
    <property type="entry name" value="Lcl_C"/>
</dbReference>
<name>A0A381NNX2_9ZZZZ</name>
<sequence length="142" mass="16145">MGNEKPRFLKRDNGTIYDSVTSVTWMANDSLLELGKEVSYAEAEQYAKQANEKKVGDYSDWRIPTIHEASSIFDKEKLNKDSKGGDIFLDSVFPPGAANCTWTSSTRGKEAQIMFYANGCPYWYEKNDKTISHSVRLVRRDS</sequence>
<reference evidence="2" key="1">
    <citation type="submission" date="2018-05" db="EMBL/GenBank/DDBJ databases">
        <authorList>
            <person name="Lanie J.A."/>
            <person name="Ng W.-L."/>
            <person name="Kazmierczak K.M."/>
            <person name="Andrzejewski T.M."/>
            <person name="Davidsen T.M."/>
            <person name="Wayne K.J."/>
            <person name="Tettelin H."/>
            <person name="Glass J.I."/>
            <person name="Rusch D."/>
            <person name="Podicherti R."/>
            <person name="Tsui H.-C.T."/>
            <person name="Winkler M.E."/>
        </authorList>
    </citation>
    <scope>NUCLEOTIDE SEQUENCE</scope>
</reference>
<proteinExistence type="predicted"/>